<dbReference type="Pfam" id="PF11148">
    <property type="entry name" value="DUF2922"/>
    <property type="match status" value="1"/>
</dbReference>
<dbReference type="EMBL" id="CAACYI010000001">
    <property type="protein sequence ID" value="VFB15763.1"/>
    <property type="molecule type" value="Genomic_DNA"/>
</dbReference>
<gene>
    <name evidence="1" type="ORF">NCTC13150_00266</name>
</gene>
<accession>A0A8H2R0K3</accession>
<evidence type="ECO:0000313" key="1">
    <source>
        <dbReference type="EMBL" id="VFB15763.1"/>
    </source>
</evidence>
<evidence type="ECO:0000313" key="2">
    <source>
        <dbReference type="Proteomes" id="UP000377798"/>
    </source>
</evidence>
<proteinExistence type="predicted"/>
<keyword evidence="2" id="KW-1185">Reference proteome</keyword>
<dbReference type="RefSeq" id="WP_034440771.1">
    <property type="nucleotide sequence ID" value="NZ_CAACYI010000001.1"/>
</dbReference>
<protein>
    <submittedName>
        <fullName evidence="1">Protein of uncharacterized function (DUF2922)</fullName>
    </submittedName>
</protein>
<dbReference type="AlphaFoldDB" id="A0A8H2R0K3"/>
<organism evidence="1 2">
    <name type="scientific">Urinicoccus massiliensis</name>
    <dbReference type="NCBI Taxonomy" id="1723382"/>
    <lineage>
        <taxon>Bacteria</taxon>
        <taxon>Bacillati</taxon>
        <taxon>Bacillota</taxon>
        <taxon>Tissierellia</taxon>
        <taxon>Tissierellales</taxon>
        <taxon>Peptoniphilaceae</taxon>
        <taxon>Urinicoccus</taxon>
    </lineage>
</organism>
<sequence>MNRYQLECTFKTQADKNLTLRIKDVKKDLDTTAVTGVMDAMITEKIFGKNDLVVDKLSAKLIETKVSSLI</sequence>
<dbReference type="Proteomes" id="UP000377798">
    <property type="component" value="Unassembled WGS sequence"/>
</dbReference>
<comment type="caution">
    <text evidence="1">The sequence shown here is derived from an EMBL/GenBank/DDBJ whole genome shotgun (WGS) entry which is preliminary data.</text>
</comment>
<dbReference type="InterPro" id="IPR021321">
    <property type="entry name" value="DUF2922"/>
</dbReference>
<name>A0A8H2R0K3_9FIRM</name>
<reference evidence="1 2" key="1">
    <citation type="submission" date="2019-02" db="EMBL/GenBank/DDBJ databases">
        <authorList>
            <consortium name="Pathogen Informatics"/>
        </authorList>
    </citation>
    <scope>NUCLEOTIDE SEQUENCE [LARGE SCALE GENOMIC DNA]</scope>
    <source>
        <strain evidence="1 2">3012STDY7089603</strain>
    </source>
</reference>